<protein>
    <submittedName>
        <fullName evidence="5">Protein SCO1/2</fullName>
    </submittedName>
</protein>
<accession>A0A1H7J7E5</accession>
<dbReference type="PANTHER" id="PTHR12151">
    <property type="entry name" value="ELECTRON TRANSPORT PROTIN SCO1/SENC FAMILY MEMBER"/>
    <property type="match status" value="1"/>
</dbReference>
<dbReference type="InterPro" id="IPR036249">
    <property type="entry name" value="Thioredoxin-like_sf"/>
</dbReference>
<feature type="signal peptide" evidence="4">
    <location>
        <begin position="1"/>
        <end position="23"/>
    </location>
</feature>
<keyword evidence="3" id="KW-1015">Disulfide bond</keyword>
<sequence length="204" mass="21411">MNWRSLVLSAAICGLASGGLAHGAERHTDPTTPPLTDAVTPLPWKIGGAFELIDHTGAARSQVEPDGRMQLVFFGYANCPGICSAALPMMADAADILETRGIAVTPVMITIDPVLDTVGTMGPALAKISPDLVGLTGSPEALAEVHAAFQISFEKIMNDPQHGPIYAHGSHIYLLDATGRVLTLMPPVLPADHVADIVTKYAKI</sequence>
<dbReference type="InterPro" id="IPR003782">
    <property type="entry name" value="SCO1/SenC"/>
</dbReference>
<evidence type="ECO:0000256" key="3">
    <source>
        <dbReference type="PIRSR" id="PIRSR603782-2"/>
    </source>
</evidence>
<feature type="binding site" evidence="2">
    <location>
        <position position="79"/>
    </location>
    <ligand>
        <name>Cu cation</name>
        <dbReference type="ChEBI" id="CHEBI:23378"/>
    </ligand>
</feature>
<dbReference type="Gene3D" id="3.40.30.10">
    <property type="entry name" value="Glutaredoxin"/>
    <property type="match status" value="1"/>
</dbReference>
<dbReference type="CDD" id="cd02968">
    <property type="entry name" value="SCO"/>
    <property type="match status" value="1"/>
</dbReference>
<evidence type="ECO:0000256" key="2">
    <source>
        <dbReference type="PIRSR" id="PIRSR603782-1"/>
    </source>
</evidence>
<feature type="disulfide bond" description="Redox-active" evidence="3">
    <location>
        <begin position="79"/>
        <end position="83"/>
    </location>
</feature>
<reference evidence="5 6" key="1">
    <citation type="submission" date="2016-10" db="EMBL/GenBank/DDBJ databases">
        <authorList>
            <person name="de Groot N.N."/>
        </authorList>
    </citation>
    <scope>NUCLEOTIDE SEQUENCE [LARGE SCALE GENOMIC DNA]</scope>
    <source>
        <strain evidence="5 6">DSM 100674</strain>
    </source>
</reference>
<dbReference type="AlphaFoldDB" id="A0A1H7J7E5"/>
<keyword evidence="6" id="KW-1185">Reference proteome</keyword>
<feature type="binding site" evidence="2">
    <location>
        <position position="168"/>
    </location>
    <ligand>
        <name>Cu cation</name>
        <dbReference type="ChEBI" id="CHEBI:23378"/>
    </ligand>
</feature>
<evidence type="ECO:0000256" key="4">
    <source>
        <dbReference type="SAM" id="SignalP"/>
    </source>
</evidence>
<evidence type="ECO:0000256" key="1">
    <source>
        <dbReference type="ARBA" id="ARBA00010996"/>
    </source>
</evidence>
<feature type="chain" id="PRO_5009299649" evidence="4">
    <location>
        <begin position="24"/>
        <end position="204"/>
    </location>
</feature>
<dbReference type="STRING" id="1287727.SAMN05443999_102101"/>
<dbReference type="Proteomes" id="UP000199582">
    <property type="component" value="Unassembled WGS sequence"/>
</dbReference>
<comment type="similarity">
    <text evidence="1">Belongs to the SCO1/2 family.</text>
</comment>
<evidence type="ECO:0000313" key="5">
    <source>
        <dbReference type="EMBL" id="SEK70598.1"/>
    </source>
</evidence>
<keyword evidence="4" id="KW-0732">Signal</keyword>
<name>A0A1H7J7E5_9RHOB</name>
<organism evidence="5 6">
    <name type="scientific">Roseovarius azorensis</name>
    <dbReference type="NCBI Taxonomy" id="1287727"/>
    <lineage>
        <taxon>Bacteria</taxon>
        <taxon>Pseudomonadati</taxon>
        <taxon>Pseudomonadota</taxon>
        <taxon>Alphaproteobacteria</taxon>
        <taxon>Rhodobacterales</taxon>
        <taxon>Roseobacteraceae</taxon>
        <taxon>Roseovarius</taxon>
    </lineage>
</organism>
<evidence type="ECO:0000313" key="6">
    <source>
        <dbReference type="Proteomes" id="UP000199582"/>
    </source>
</evidence>
<feature type="binding site" evidence="2">
    <location>
        <position position="83"/>
    </location>
    <ligand>
        <name>Cu cation</name>
        <dbReference type="ChEBI" id="CHEBI:23378"/>
    </ligand>
</feature>
<dbReference type="PANTHER" id="PTHR12151:SF25">
    <property type="entry name" value="LINALOOL DEHYDRATASE_ISOMERASE DOMAIN-CONTAINING PROTEIN"/>
    <property type="match status" value="1"/>
</dbReference>
<dbReference type="SUPFAM" id="SSF52833">
    <property type="entry name" value="Thioredoxin-like"/>
    <property type="match status" value="1"/>
</dbReference>
<proteinExistence type="inferred from homology"/>
<dbReference type="RefSeq" id="WP_093032279.1">
    <property type="nucleotide sequence ID" value="NZ_FOAG01000002.1"/>
</dbReference>
<dbReference type="EMBL" id="FOAG01000002">
    <property type="protein sequence ID" value="SEK70598.1"/>
    <property type="molecule type" value="Genomic_DNA"/>
</dbReference>
<gene>
    <name evidence="5" type="ORF">SAMN05443999_102101</name>
</gene>
<keyword evidence="2" id="KW-0479">Metal-binding</keyword>
<dbReference type="GO" id="GO:0046872">
    <property type="term" value="F:metal ion binding"/>
    <property type="evidence" value="ECO:0007669"/>
    <property type="project" value="UniProtKB-KW"/>
</dbReference>
<dbReference type="Pfam" id="PF02630">
    <property type="entry name" value="SCO1-SenC"/>
    <property type="match status" value="1"/>
</dbReference>
<keyword evidence="2" id="KW-0186">Copper</keyword>
<dbReference type="OrthoDB" id="9790194at2"/>